<name>A0A1A3GS10_MYCMU</name>
<sequence>MINHTNSEDATGKRRRARGLKGIGVALTASALLVMSALPAWAAENMTITFIRHGQSYGNTSGNIDTQVPGPVLTPDGQQQAKDIAAKLGDRNFDAIYASTMVRTQQTATPLSQYLGLPIQVLPGLQEIEAGKYEGTPERAGIFGYLTAPLAWAGITVTPPPNIAFNPTNPNLDAFIPSAADPTTGLNGHQFEDRVNGALQKIYDNGDRNAAVFSHGGTIMIWTMMNAKNLSAEQKIMLFTQHPLGNTGVVVVEGNPEDGWNLVEWNGVKIAGMQKGPIENVLTQVRTLSRQLNSVVQDVAAAFQTGNVGKILTAINHGAADALFSTAKFVRAINAQVIGGVTTAIDNLQKKLAPPAPVAGTQTTAPASGAAVSPAAFSAPVAAKAPAAAQAGDSPAKVADAPASDNKVDGQVKADEAKSDADAAKAEGQAKADDAKAGADDAKADGQAKADDAKAKADAKKAAAEAKKAAAKAKAEEKKAAAEAKKAAAKAKAEEKKAAAEAKKAEAKAKAESAKATAGAGAGSAD</sequence>
<dbReference type="InterPro" id="IPR050275">
    <property type="entry name" value="PGM_Phosphatase"/>
</dbReference>
<dbReference type="Gene3D" id="3.40.50.1240">
    <property type="entry name" value="Phosphoglycerate mutase-like"/>
    <property type="match status" value="1"/>
</dbReference>
<dbReference type="Proteomes" id="UP000093898">
    <property type="component" value="Unassembled WGS sequence"/>
</dbReference>
<dbReference type="AlphaFoldDB" id="A0A1A3GS10"/>
<dbReference type="PANTHER" id="PTHR48100:SF58">
    <property type="entry name" value="PE-PGRS FAMILY PROTEIN PE_PGRS11"/>
    <property type="match status" value="1"/>
</dbReference>
<feature type="compositionally biased region" description="Basic and acidic residues" evidence="1">
    <location>
        <begin position="406"/>
        <end position="513"/>
    </location>
</feature>
<dbReference type="CDD" id="cd07067">
    <property type="entry name" value="HP_PGM_like"/>
    <property type="match status" value="1"/>
</dbReference>
<dbReference type="EMBL" id="LZLC01000203">
    <property type="protein sequence ID" value="OBJ38171.1"/>
    <property type="molecule type" value="Genomic_DNA"/>
</dbReference>
<dbReference type="SMART" id="SM00855">
    <property type="entry name" value="PGAM"/>
    <property type="match status" value="1"/>
</dbReference>
<proteinExistence type="predicted"/>
<evidence type="ECO:0000313" key="3">
    <source>
        <dbReference type="EMBL" id="OBJ38171.1"/>
    </source>
</evidence>
<dbReference type="RefSeq" id="WP_064984391.1">
    <property type="nucleotide sequence ID" value="NZ_LZLC01000203.1"/>
</dbReference>
<dbReference type="Pfam" id="PF00300">
    <property type="entry name" value="His_Phos_1"/>
    <property type="match status" value="2"/>
</dbReference>
<comment type="caution">
    <text evidence="3">The sequence shown here is derived from an EMBL/GenBank/DDBJ whole genome shotgun (WGS) entry which is preliminary data.</text>
</comment>
<protein>
    <recommendedName>
        <fullName evidence="5">Histidine phosphatase family protein</fullName>
    </recommendedName>
</protein>
<evidence type="ECO:0008006" key="5">
    <source>
        <dbReference type="Google" id="ProtNLM"/>
    </source>
</evidence>
<dbReference type="GO" id="GO:0016791">
    <property type="term" value="F:phosphatase activity"/>
    <property type="evidence" value="ECO:0007669"/>
    <property type="project" value="TreeGrafter"/>
</dbReference>
<evidence type="ECO:0000256" key="2">
    <source>
        <dbReference type="SAM" id="SignalP"/>
    </source>
</evidence>
<gene>
    <name evidence="3" type="ORF">A5630_02800</name>
</gene>
<keyword evidence="2" id="KW-0732">Signal</keyword>
<organism evidence="3 4">
    <name type="scientific">Mycolicibacterium mucogenicum</name>
    <name type="common">Mycobacterium mucogenicum</name>
    <dbReference type="NCBI Taxonomy" id="56689"/>
    <lineage>
        <taxon>Bacteria</taxon>
        <taxon>Bacillati</taxon>
        <taxon>Actinomycetota</taxon>
        <taxon>Actinomycetes</taxon>
        <taxon>Mycobacteriales</taxon>
        <taxon>Mycobacteriaceae</taxon>
        <taxon>Mycolicibacterium</taxon>
    </lineage>
</organism>
<feature type="compositionally biased region" description="Low complexity" evidence="1">
    <location>
        <begin position="514"/>
        <end position="526"/>
    </location>
</feature>
<dbReference type="OrthoDB" id="9793115at2"/>
<evidence type="ECO:0000313" key="4">
    <source>
        <dbReference type="Proteomes" id="UP000093898"/>
    </source>
</evidence>
<dbReference type="SUPFAM" id="SSF53254">
    <property type="entry name" value="Phosphoglycerate mutase-like"/>
    <property type="match status" value="1"/>
</dbReference>
<evidence type="ECO:0000256" key="1">
    <source>
        <dbReference type="SAM" id="MobiDB-lite"/>
    </source>
</evidence>
<dbReference type="InterPro" id="IPR013078">
    <property type="entry name" value="His_Pase_superF_clade-1"/>
</dbReference>
<dbReference type="PANTHER" id="PTHR48100">
    <property type="entry name" value="BROAD-SPECIFICITY PHOSPHATASE YOR283W-RELATED"/>
    <property type="match status" value="1"/>
</dbReference>
<feature type="chain" id="PRO_5008323398" description="Histidine phosphatase family protein" evidence="2">
    <location>
        <begin position="43"/>
        <end position="526"/>
    </location>
</feature>
<dbReference type="InterPro" id="IPR029033">
    <property type="entry name" value="His_PPase_superfam"/>
</dbReference>
<accession>A0A1A3GS10</accession>
<dbReference type="GO" id="GO:0005737">
    <property type="term" value="C:cytoplasm"/>
    <property type="evidence" value="ECO:0007669"/>
    <property type="project" value="TreeGrafter"/>
</dbReference>
<feature type="region of interest" description="Disordered" evidence="1">
    <location>
        <begin position="391"/>
        <end position="526"/>
    </location>
</feature>
<feature type="signal peptide" evidence="2">
    <location>
        <begin position="1"/>
        <end position="42"/>
    </location>
</feature>
<reference evidence="3 4" key="1">
    <citation type="submission" date="2016-06" db="EMBL/GenBank/DDBJ databases">
        <authorList>
            <person name="Kjaerup R.B."/>
            <person name="Dalgaard T.S."/>
            <person name="Juul-Madsen H.R."/>
        </authorList>
    </citation>
    <scope>NUCLEOTIDE SEQUENCE [LARGE SCALE GENOMIC DNA]</scope>
    <source>
        <strain evidence="3 4">1127319.6</strain>
    </source>
</reference>
<dbReference type="STRING" id="56689.GCA_001291445_00573"/>